<proteinExistence type="predicted"/>
<dbReference type="AlphaFoldDB" id="A0A6M3J4W1"/>
<gene>
    <name evidence="1" type="ORF">MM415B00534_0050</name>
</gene>
<evidence type="ECO:0000313" key="1">
    <source>
        <dbReference type="EMBL" id="QJA64191.1"/>
    </source>
</evidence>
<accession>A0A6M3J4W1</accession>
<name>A0A6M3J4W1_9ZZZZ</name>
<reference evidence="1" key="1">
    <citation type="submission" date="2020-03" db="EMBL/GenBank/DDBJ databases">
        <title>The deep terrestrial virosphere.</title>
        <authorList>
            <person name="Holmfeldt K."/>
            <person name="Nilsson E."/>
            <person name="Simone D."/>
            <person name="Lopez-Fernandez M."/>
            <person name="Wu X."/>
            <person name="de Brujin I."/>
            <person name="Lundin D."/>
            <person name="Andersson A."/>
            <person name="Bertilsson S."/>
            <person name="Dopson M."/>
        </authorList>
    </citation>
    <scope>NUCLEOTIDE SEQUENCE</scope>
    <source>
        <strain evidence="1">MM415B00534</strain>
    </source>
</reference>
<sequence>MKPLKLTPDLLVSLFARHESLGEAALELGTSSASITRACRRHGITLAWRRNAPKGTCARQLAQRPSPYDPYKRLCAVVIARAARDAEGVGMSHVPKIERARLQEDAREWLQTEMWPWADYLEMDPETDTGFRSWARQQGLNPLEA</sequence>
<organism evidence="1">
    <name type="scientific">viral metagenome</name>
    <dbReference type="NCBI Taxonomy" id="1070528"/>
    <lineage>
        <taxon>unclassified sequences</taxon>
        <taxon>metagenomes</taxon>
        <taxon>organismal metagenomes</taxon>
    </lineage>
</organism>
<dbReference type="EMBL" id="MT141514">
    <property type="protein sequence ID" value="QJA64191.1"/>
    <property type="molecule type" value="Genomic_DNA"/>
</dbReference>
<protein>
    <submittedName>
        <fullName evidence="1">Uncharacterized protein</fullName>
    </submittedName>
</protein>